<dbReference type="EMBL" id="PJQY01000086">
    <property type="protein sequence ID" value="PQQ19029.1"/>
    <property type="molecule type" value="Genomic_DNA"/>
</dbReference>
<gene>
    <name evidence="1" type="ORF">Pyn_14969</name>
</gene>
<name>A0A314ZI81_PRUYE</name>
<dbReference type="Proteomes" id="UP000250321">
    <property type="component" value="Unassembled WGS sequence"/>
</dbReference>
<comment type="caution">
    <text evidence="1">The sequence shown here is derived from an EMBL/GenBank/DDBJ whole genome shotgun (WGS) entry which is preliminary data.</text>
</comment>
<proteinExistence type="predicted"/>
<sequence>MKGTPSQPILLCNARSPSSPFVSSLSVSLLKIAIKVRCKFSQIPKKEEKSKAPWKFSKIRDNRCADLPHISSRTGGRTKLEEQKKWPCSNTLHMNANPSREQQQIQKIPKLALTATSA</sequence>
<evidence type="ECO:0000313" key="2">
    <source>
        <dbReference type="Proteomes" id="UP000250321"/>
    </source>
</evidence>
<reference evidence="1 2" key="1">
    <citation type="submission" date="2018-02" db="EMBL/GenBank/DDBJ databases">
        <title>Draft genome of wild Prunus yedoensis var. nudiflora.</title>
        <authorList>
            <person name="Baek S."/>
            <person name="Kim J.-H."/>
            <person name="Choi K."/>
            <person name="Kim G.-B."/>
            <person name="Cho A."/>
            <person name="Jang H."/>
            <person name="Shin C.-H."/>
            <person name="Yu H.-J."/>
            <person name="Mun J.-H."/>
        </authorList>
    </citation>
    <scope>NUCLEOTIDE SEQUENCE [LARGE SCALE GENOMIC DNA]</scope>
    <source>
        <strain evidence="2">cv. Jeju island</strain>
        <tissue evidence="1">Leaf</tissue>
    </source>
</reference>
<accession>A0A314ZI81</accession>
<evidence type="ECO:0000313" key="1">
    <source>
        <dbReference type="EMBL" id="PQQ19029.1"/>
    </source>
</evidence>
<dbReference type="AlphaFoldDB" id="A0A314ZI81"/>
<keyword evidence="2" id="KW-1185">Reference proteome</keyword>
<protein>
    <submittedName>
        <fullName evidence="1">Uncharacterized protein</fullName>
    </submittedName>
</protein>
<organism evidence="1 2">
    <name type="scientific">Prunus yedoensis var. nudiflora</name>
    <dbReference type="NCBI Taxonomy" id="2094558"/>
    <lineage>
        <taxon>Eukaryota</taxon>
        <taxon>Viridiplantae</taxon>
        <taxon>Streptophyta</taxon>
        <taxon>Embryophyta</taxon>
        <taxon>Tracheophyta</taxon>
        <taxon>Spermatophyta</taxon>
        <taxon>Magnoliopsida</taxon>
        <taxon>eudicotyledons</taxon>
        <taxon>Gunneridae</taxon>
        <taxon>Pentapetalae</taxon>
        <taxon>rosids</taxon>
        <taxon>fabids</taxon>
        <taxon>Rosales</taxon>
        <taxon>Rosaceae</taxon>
        <taxon>Amygdaloideae</taxon>
        <taxon>Amygdaleae</taxon>
        <taxon>Prunus</taxon>
    </lineage>
</organism>